<evidence type="ECO:0000256" key="5">
    <source>
        <dbReference type="ARBA" id="ARBA00022989"/>
    </source>
</evidence>
<dbReference type="InterPro" id="IPR050833">
    <property type="entry name" value="Poly_Biosynth_Transport"/>
</dbReference>
<dbReference type="Proteomes" id="UP000194420">
    <property type="component" value="Unassembled WGS sequence"/>
</dbReference>
<feature type="transmembrane region" description="Helical" evidence="8">
    <location>
        <begin position="411"/>
        <end position="433"/>
    </location>
</feature>
<keyword evidence="6 8" id="KW-0472">Membrane</keyword>
<dbReference type="EMBL" id="FXWG01000001">
    <property type="protein sequence ID" value="SMQ63178.1"/>
    <property type="molecule type" value="Genomic_DNA"/>
</dbReference>
<feature type="region of interest" description="Disordered" evidence="7">
    <location>
        <begin position="506"/>
        <end position="529"/>
    </location>
</feature>
<accession>A0A1Y6EKJ3</accession>
<feature type="transmembrane region" description="Helical" evidence="8">
    <location>
        <begin position="201"/>
        <end position="223"/>
    </location>
</feature>
<sequence length="529" mass="57033">MSESHAQTSFESAKDSGHAPMSESENDSSGFAARVRSALAWRWGSQIVAQAIAWTSTILVVRLLDPTDYGLFAMTQVVLTVLAFLNGYSFATSLIQARDVDQRKIAQVFGLLLLFNGTLAAIQFASAPLMAAYYREPLVADMLRIQAIIFLTVPFTALPSSLLAKRLEFKVQGKISMVAAILSAGVALGLAWLGYGVWALVYAPIAGFAFRAVALTVAARSLVRPLFDFRGAGELVRFGGALTICQLFWVVQSQSDIFIAGRFLPTHDLGLYAEALFLTLIVTGRFLPPINEVAFPAYAELHEKGEPLASYFLRTSRTVLLVTAPIYFGLALTAESAVLTLFGEKWAEMAPFVAGLSLAMPAMALQIVCSPATNAMGIPRVYMMSNGFGAVLFPTAFFIAVGSGAEGLVHAWWVSAPLLLAVTWALTLPVIGLRFTRLLQQLARVMFANGLMVVAVMALDWLVPVSSPFLELVMHGSVGAATYALALFLLWPNILAETWAMLRQRGEHPPASTSEPADRTSNTADPAAV</sequence>
<evidence type="ECO:0000256" key="8">
    <source>
        <dbReference type="SAM" id="Phobius"/>
    </source>
</evidence>
<keyword evidence="4 8" id="KW-0812">Transmembrane</keyword>
<gene>
    <name evidence="9" type="ORF">SAMN06297468_0816</name>
</gene>
<evidence type="ECO:0000256" key="2">
    <source>
        <dbReference type="ARBA" id="ARBA00007430"/>
    </source>
</evidence>
<dbReference type="Pfam" id="PF13440">
    <property type="entry name" value="Polysacc_synt_3"/>
    <property type="match status" value="1"/>
</dbReference>
<comment type="similarity">
    <text evidence="2">Belongs to the polysaccharide synthase family.</text>
</comment>
<keyword evidence="5 8" id="KW-1133">Transmembrane helix</keyword>
<dbReference type="PANTHER" id="PTHR30250:SF10">
    <property type="entry name" value="LIPOPOLYSACCHARIDE BIOSYNTHESIS PROTEIN WZXC"/>
    <property type="match status" value="1"/>
</dbReference>
<evidence type="ECO:0000256" key="7">
    <source>
        <dbReference type="SAM" id="MobiDB-lite"/>
    </source>
</evidence>
<evidence type="ECO:0000256" key="6">
    <source>
        <dbReference type="ARBA" id="ARBA00023136"/>
    </source>
</evidence>
<evidence type="ECO:0000256" key="1">
    <source>
        <dbReference type="ARBA" id="ARBA00004651"/>
    </source>
</evidence>
<protein>
    <submittedName>
        <fullName evidence="9">Membrane protein involved in the export of O-antigen and teichoic acid</fullName>
    </submittedName>
</protein>
<comment type="subcellular location">
    <subcellularLocation>
        <location evidence="1">Cell membrane</location>
        <topology evidence="1">Multi-pass membrane protein</topology>
    </subcellularLocation>
</comment>
<evidence type="ECO:0000256" key="3">
    <source>
        <dbReference type="ARBA" id="ARBA00022475"/>
    </source>
</evidence>
<keyword evidence="10" id="KW-1185">Reference proteome</keyword>
<organism evidence="9 10">
    <name type="scientific">Altererythrobacter xiamenensis</name>
    <dbReference type="NCBI Taxonomy" id="1316679"/>
    <lineage>
        <taxon>Bacteria</taxon>
        <taxon>Pseudomonadati</taxon>
        <taxon>Pseudomonadota</taxon>
        <taxon>Alphaproteobacteria</taxon>
        <taxon>Sphingomonadales</taxon>
        <taxon>Erythrobacteraceae</taxon>
        <taxon>Altererythrobacter</taxon>
    </lineage>
</organism>
<reference evidence="10" key="1">
    <citation type="submission" date="2017-04" db="EMBL/GenBank/DDBJ databases">
        <authorList>
            <person name="Varghese N."/>
            <person name="Submissions S."/>
        </authorList>
    </citation>
    <scope>NUCLEOTIDE SEQUENCE [LARGE SCALE GENOMIC DNA]</scope>
</reference>
<evidence type="ECO:0000313" key="9">
    <source>
        <dbReference type="EMBL" id="SMQ63178.1"/>
    </source>
</evidence>
<feature type="transmembrane region" description="Helical" evidence="8">
    <location>
        <begin position="349"/>
        <end position="369"/>
    </location>
</feature>
<dbReference type="GO" id="GO:0005886">
    <property type="term" value="C:plasma membrane"/>
    <property type="evidence" value="ECO:0007669"/>
    <property type="project" value="UniProtKB-SubCell"/>
</dbReference>
<name>A0A1Y6EKJ3_9SPHN</name>
<feature type="transmembrane region" description="Helical" evidence="8">
    <location>
        <begin position="175"/>
        <end position="195"/>
    </location>
</feature>
<feature type="compositionally biased region" description="Polar residues" evidence="7">
    <location>
        <begin position="511"/>
        <end position="529"/>
    </location>
</feature>
<evidence type="ECO:0000256" key="4">
    <source>
        <dbReference type="ARBA" id="ARBA00022692"/>
    </source>
</evidence>
<feature type="transmembrane region" description="Helical" evidence="8">
    <location>
        <begin position="445"/>
        <end position="463"/>
    </location>
</feature>
<feature type="transmembrane region" description="Helical" evidence="8">
    <location>
        <begin position="381"/>
        <end position="405"/>
    </location>
</feature>
<keyword evidence="3" id="KW-1003">Cell membrane</keyword>
<dbReference type="CDD" id="cd13127">
    <property type="entry name" value="MATE_tuaB_like"/>
    <property type="match status" value="1"/>
</dbReference>
<feature type="region of interest" description="Disordered" evidence="7">
    <location>
        <begin position="1"/>
        <end position="28"/>
    </location>
</feature>
<feature type="transmembrane region" description="Helical" evidence="8">
    <location>
        <begin position="43"/>
        <end position="63"/>
    </location>
</feature>
<feature type="transmembrane region" description="Helical" evidence="8">
    <location>
        <begin position="475"/>
        <end position="495"/>
    </location>
</feature>
<proteinExistence type="inferred from homology"/>
<feature type="transmembrane region" description="Helical" evidence="8">
    <location>
        <begin position="319"/>
        <end position="343"/>
    </location>
</feature>
<feature type="transmembrane region" description="Helical" evidence="8">
    <location>
        <begin position="108"/>
        <end position="133"/>
    </location>
</feature>
<feature type="compositionally biased region" description="Polar residues" evidence="7">
    <location>
        <begin position="1"/>
        <end position="11"/>
    </location>
</feature>
<feature type="transmembrane region" description="Helical" evidence="8">
    <location>
        <begin position="69"/>
        <end position="88"/>
    </location>
</feature>
<feature type="transmembrane region" description="Helical" evidence="8">
    <location>
        <begin position="145"/>
        <end position="163"/>
    </location>
</feature>
<dbReference type="AlphaFoldDB" id="A0A1Y6EKJ3"/>
<evidence type="ECO:0000313" key="10">
    <source>
        <dbReference type="Proteomes" id="UP000194420"/>
    </source>
</evidence>
<dbReference type="PANTHER" id="PTHR30250">
    <property type="entry name" value="PST FAMILY PREDICTED COLANIC ACID TRANSPORTER"/>
    <property type="match status" value="1"/>
</dbReference>